<dbReference type="EMBL" id="AP024238">
    <property type="protein sequence ID" value="BCO29027.1"/>
    <property type="molecule type" value="Genomic_DNA"/>
</dbReference>
<organism evidence="1 2">
    <name type="scientific">Rhodoferax lithotrophicus</name>
    <dbReference type="NCBI Taxonomy" id="2798804"/>
    <lineage>
        <taxon>Bacteria</taxon>
        <taxon>Pseudomonadati</taxon>
        <taxon>Pseudomonadota</taxon>
        <taxon>Betaproteobacteria</taxon>
        <taxon>Burkholderiales</taxon>
        <taxon>Comamonadaceae</taxon>
        <taxon>Rhodoferax</taxon>
    </lineage>
</organism>
<keyword evidence="2" id="KW-1185">Reference proteome</keyword>
<sequence length="83" mass="9261">MITATTSNTKLQQHDDSANIRLKTTCPTFYDKLNPLSPHFDFTFPKLINFGASVTGFIEAEIENWLALRIAVRRNACSTEGGL</sequence>
<proteinExistence type="predicted"/>
<dbReference type="Proteomes" id="UP000824366">
    <property type="component" value="Chromosome"/>
</dbReference>
<gene>
    <name evidence="1" type="ORF">MIZ03_3938</name>
</gene>
<name>A0ABN6DAI9_9BURK</name>
<evidence type="ECO:0000313" key="2">
    <source>
        <dbReference type="Proteomes" id="UP000824366"/>
    </source>
</evidence>
<evidence type="ECO:0008006" key="3">
    <source>
        <dbReference type="Google" id="ProtNLM"/>
    </source>
</evidence>
<reference evidence="1 2" key="1">
    <citation type="journal article" date="2021" name="Microbiol. Spectr.">
        <title>A Single Bacterium Capable of Oxidation and Reduction of Iron at Circumneutral pH.</title>
        <authorList>
            <person name="Kato S."/>
            <person name="Ohkuma M."/>
        </authorList>
    </citation>
    <scope>NUCLEOTIDE SEQUENCE [LARGE SCALE GENOMIC DNA]</scope>
    <source>
        <strain evidence="1 2">MIZ03</strain>
    </source>
</reference>
<protein>
    <recommendedName>
        <fullName evidence="3">Prophage CP4-57 regulatory protein (AlpA)</fullName>
    </recommendedName>
</protein>
<evidence type="ECO:0000313" key="1">
    <source>
        <dbReference type="EMBL" id="BCO29027.1"/>
    </source>
</evidence>
<accession>A0ABN6DAI9</accession>
<dbReference type="RefSeq" id="WP_223904924.1">
    <property type="nucleotide sequence ID" value="NZ_AP024238.1"/>
</dbReference>